<reference evidence="2 3" key="1">
    <citation type="submission" date="2020-10" db="EMBL/GenBank/DDBJ databases">
        <title>Connecting structure to function with the recovery of over 1000 high-quality activated sludge metagenome-assembled genomes encoding full-length rRNA genes using long-read sequencing.</title>
        <authorList>
            <person name="Singleton C.M."/>
            <person name="Petriglieri F."/>
            <person name="Kristensen J.M."/>
            <person name="Kirkegaard R.H."/>
            <person name="Michaelsen T.Y."/>
            <person name="Andersen M.H."/>
            <person name="Karst S.M."/>
            <person name="Dueholm M.S."/>
            <person name="Nielsen P.H."/>
            <person name="Albertsen M."/>
        </authorList>
    </citation>
    <scope>NUCLEOTIDE SEQUENCE [LARGE SCALE GENOMIC DNA]</scope>
    <source>
        <strain evidence="2">Ribe_18-Q3-R11-54_MAXAC.273</strain>
    </source>
</reference>
<name>A0A9D7SY58_9BACT</name>
<sequence>MSYPDLELYLFSPFEKGIQSSVFASVYFGNATRVTEAVDNKLLALYPNPTSGLLNIELMNNEMMTGYRLYDALGRLVQSEALPSNANRHQINVSHFSPGMYTLQVLSHDKIITKRFVIE</sequence>
<evidence type="ECO:0000259" key="1">
    <source>
        <dbReference type="Pfam" id="PF18962"/>
    </source>
</evidence>
<dbReference type="InterPro" id="IPR026444">
    <property type="entry name" value="Secre_tail"/>
</dbReference>
<dbReference type="Proteomes" id="UP000808337">
    <property type="component" value="Unassembled WGS sequence"/>
</dbReference>
<protein>
    <submittedName>
        <fullName evidence="2">T9SS type A sorting domain-containing protein</fullName>
    </submittedName>
</protein>
<comment type="caution">
    <text evidence="2">The sequence shown here is derived from an EMBL/GenBank/DDBJ whole genome shotgun (WGS) entry which is preliminary data.</text>
</comment>
<dbReference type="EMBL" id="JADKGY010000035">
    <property type="protein sequence ID" value="MBK9985277.1"/>
    <property type="molecule type" value="Genomic_DNA"/>
</dbReference>
<dbReference type="NCBIfam" id="TIGR04183">
    <property type="entry name" value="Por_Secre_tail"/>
    <property type="match status" value="1"/>
</dbReference>
<organism evidence="2 3">
    <name type="scientific">Candidatus Opimibacter skivensis</name>
    <dbReference type="NCBI Taxonomy" id="2982028"/>
    <lineage>
        <taxon>Bacteria</taxon>
        <taxon>Pseudomonadati</taxon>
        <taxon>Bacteroidota</taxon>
        <taxon>Saprospiria</taxon>
        <taxon>Saprospirales</taxon>
        <taxon>Saprospiraceae</taxon>
        <taxon>Candidatus Opimibacter</taxon>
    </lineage>
</organism>
<feature type="domain" description="Secretion system C-terminal sorting" evidence="1">
    <location>
        <begin position="45"/>
        <end position="118"/>
    </location>
</feature>
<proteinExistence type="predicted"/>
<accession>A0A9D7SY58</accession>
<dbReference type="AlphaFoldDB" id="A0A9D7SY58"/>
<dbReference type="Pfam" id="PF18962">
    <property type="entry name" value="Por_Secre_tail"/>
    <property type="match status" value="1"/>
</dbReference>
<gene>
    <name evidence="2" type="ORF">IPP15_23540</name>
</gene>
<evidence type="ECO:0000313" key="3">
    <source>
        <dbReference type="Proteomes" id="UP000808337"/>
    </source>
</evidence>
<evidence type="ECO:0000313" key="2">
    <source>
        <dbReference type="EMBL" id="MBK9985277.1"/>
    </source>
</evidence>